<reference evidence="16" key="1">
    <citation type="journal article" date="2019" name="Int. J. Syst. Evol. Microbiol.">
        <title>The Global Catalogue of Microorganisms (GCM) 10K type strain sequencing project: providing services to taxonomists for standard genome sequencing and annotation.</title>
        <authorList>
            <consortium name="The Broad Institute Genomics Platform"/>
            <consortium name="The Broad Institute Genome Sequencing Center for Infectious Disease"/>
            <person name="Wu L."/>
            <person name="Ma J."/>
        </authorList>
    </citation>
    <scope>NUCLEOTIDE SEQUENCE [LARGE SCALE GENOMIC DNA]</scope>
    <source>
        <strain evidence="16">CGMCC 1.13574</strain>
    </source>
</reference>
<keyword evidence="4 12" id="KW-0597">Phosphoprotein</keyword>
<dbReference type="InterPro" id="IPR011102">
    <property type="entry name" value="Sig_transdc_His_kinase_HWE"/>
</dbReference>
<dbReference type="InterPro" id="IPR036890">
    <property type="entry name" value="HATPase_C_sf"/>
</dbReference>
<dbReference type="SUPFAM" id="SSF52172">
    <property type="entry name" value="CheY-like"/>
    <property type="match status" value="1"/>
</dbReference>
<dbReference type="SUPFAM" id="SSF55785">
    <property type="entry name" value="PYP-like sensor domain (PAS domain)"/>
    <property type="match status" value="1"/>
</dbReference>
<feature type="modified residue" description="4-aspartylphosphate" evidence="12">
    <location>
        <position position="783"/>
    </location>
</feature>
<dbReference type="Pfam" id="PF00360">
    <property type="entry name" value="PHY"/>
    <property type="match status" value="1"/>
</dbReference>
<dbReference type="InterPro" id="IPR003018">
    <property type="entry name" value="GAF"/>
</dbReference>
<dbReference type="GO" id="GO:0016301">
    <property type="term" value="F:kinase activity"/>
    <property type="evidence" value="ECO:0007669"/>
    <property type="project" value="UniProtKB-KW"/>
</dbReference>
<dbReference type="Gene3D" id="3.30.450.270">
    <property type="match status" value="1"/>
</dbReference>
<keyword evidence="10" id="KW-0157">Chromophore</keyword>
<evidence type="ECO:0000313" key="16">
    <source>
        <dbReference type="Proteomes" id="UP001595892"/>
    </source>
</evidence>
<evidence type="ECO:0000256" key="9">
    <source>
        <dbReference type="ARBA" id="ARBA00022840"/>
    </source>
</evidence>
<organism evidence="15 16">
    <name type="scientific">Coralloluteibacterium thermophilum</name>
    <dbReference type="NCBI Taxonomy" id="2707049"/>
    <lineage>
        <taxon>Bacteria</taxon>
        <taxon>Pseudomonadati</taxon>
        <taxon>Pseudomonadota</taxon>
        <taxon>Gammaproteobacteria</taxon>
        <taxon>Lysobacterales</taxon>
        <taxon>Lysobacteraceae</taxon>
        <taxon>Coralloluteibacterium</taxon>
    </lineage>
</organism>
<evidence type="ECO:0000259" key="14">
    <source>
        <dbReference type="PROSITE" id="PS50110"/>
    </source>
</evidence>
<evidence type="ECO:0000256" key="6">
    <source>
        <dbReference type="ARBA" id="ARBA00022679"/>
    </source>
</evidence>
<keyword evidence="11" id="KW-0675">Receptor</keyword>
<name>A0ABV9NJZ2_9GAMM</name>
<dbReference type="Gene3D" id="3.40.50.2300">
    <property type="match status" value="1"/>
</dbReference>
<evidence type="ECO:0000256" key="10">
    <source>
        <dbReference type="ARBA" id="ARBA00022991"/>
    </source>
</evidence>
<dbReference type="Gene3D" id="3.30.450.40">
    <property type="match status" value="1"/>
</dbReference>
<dbReference type="Gene3D" id="3.30.450.20">
    <property type="entry name" value="PAS domain"/>
    <property type="match status" value="1"/>
</dbReference>
<dbReference type="Gene3D" id="3.30.565.10">
    <property type="entry name" value="Histidine kinase-like ATPase, C-terminal domain"/>
    <property type="match status" value="1"/>
</dbReference>
<dbReference type="InterPro" id="IPR035965">
    <property type="entry name" value="PAS-like_dom_sf"/>
</dbReference>
<evidence type="ECO:0000256" key="7">
    <source>
        <dbReference type="ARBA" id="ARBA00022741"/>
    </source>
</evidence>
<evidence type="ECO:0000256" key="11">
    <source>
        <dbReference type="ARBA" id="ARBA00023170"/>
    </source>
</evidence>
<keyword evidence="3" id="KW-0600">Photoreceptor protein</keyword>
<evidence type="ECO:0000256" key="3">
    <source>
        <dbReference type="ARBA" id="ARBA00022543"/>
    </source>
</evidence>
<dbReference type="InterPro" id="IPR001789">
    <property type="entry name" value="Sig_transdc_resp-reg_receiver"/>
</dbReference>
<proteinExistence type="predicted"/>
<dbReference type="InterPro" id="IPR043150">
    <property type="entry name" value="Phytochrome_PHY_sf"/>
</dbReference>
<keyword evidence="8 15" id="KW-0418">Kinase</keyword>
<dbReference type="SMART" id="SM00911">
    <property type="entry name" value="HWE_HK"/>
    <property type="match status" value="1"/>
</dbReference>
<dbReference type="InterPro" id="IPR013654">
    <property type="entry name" value="PAS_2"/>
</dbReference>
<dbReference type="PROSITE" id="PS50046">
    <property type="entry name" value="PHYTOCHROME_2"/>
    <property type="match status" value="1"/>
</dbReference>
<dbReference type="InterPro" id="IPR013515">
    <property type="entry name" value="Phytochrome_cen-reg"/>
</dbReference>
<accession>A0ABV9NJZ2</accession>
<evidence type="ECO:0000256" key="2">
    <source>
        <dbReference type="ARBA" id="ARBA00012438"/>
    </source>
</evidence>
<gene>
    <name evidence="15" type="ORF">ACFO3Q_10725</name>
</gene>
<dbReference type="InterPro" id="IPR016132">
    <property type="entry name" value="Phyto_chromo_attachment"/>
</dbReference>
<evidence type="ECO:0000256" key="8">
    <source>
        <dbReference type="ARBA" id="ARBA00022777"/>
    </source>
</evidence>
<evidence type="ECO:0000259" key="13">
    <source>
        <dbReference type="PROSITE" id="PS50046"/>
    </source>
</evidence>
<feature type="domain" description="Phytochrome chromophore attachment site" evidence="13">
    <location>
        <begin position="152"/>
        <end position="309"/>
    </location>
</feature>
<evidence type="ECO:0000256" key="5">
    <source>
        <dbReference type="ARBA" id="ARBA00022606"/>
    </source>
</evidence>
<protein>
    <recommendedName>
        <fullName evidence="2">histidine kinase</fullName>
        <ecNumber evidence="2">2.7.13.3</ecNumber>
    </recommendedName>
</protein>
<dbReference type="PANTHER" id="PTHR41523">
    <property type="entry name" value="TWO-COMPONENT SYSTEM SENSOR PROTEIN"/>
    <property type="match status" value="1"/>
</dbReference>
<feature type="domain" description="Response regulatory" evidence="14">
    <location>
        <begin position="733"/>
        <end position="845"/>
    </location>
</feature>
<dbReference type="EC" id="2.7.13.3" evidence="2"/>
<dbReference type="SMART" id="SM00448">
    <property type="entry name" value="REC"/>
    <property type="match status" value="1"/>
</dbReference>
<evidence type="ECO:0000256" key="4">
    <source>
        <dbReference type="ARBA" id="ARBA00022553"/>
    </source>
</evidence>
<keyword evidence="5" id="KW-0716">Sensory transduction</keyword>
<dbReference type="InterPro" id="IPR011006">
    <property type="entry name" value="CheY-like_superfamily"/>
</dbReference>
<sequence>MADDSNAARLEAELRECATAPIHLSGAIQPHGWLLAVSMPGWTIRHASANAGELFGVALDALIGSSLDAWLSREVLHALGNAVTAGGGEYAGQQRAAQANFGPHALLCDVSVHRAGPHLHVEIEPAEHGHLRAQSPLVLAQAMIGRLAGTRSMAEFHARAAQQMRALIGFDRVMIYRFLHDGTGKVIAESRRAGLDSYLDLHYPASDIPPQARELYRRNRIRLIPDARYAPVPVLPARDGDGQPLDLGLTALRSVAPVHLEYLRNMGVACSMSVSVLCEGALWGLIACHHATPRRLPIDVRAAADLFGMFYSMQVASRERAEDFDYASRARIVHDEIVAGLGVAEDPFAVLAGRLVALRRLVPCDGAGLFLGGTWRGDGATPPPAAIPAIVRALAARGEAVPCTHALGGLLEEASAYARDASGALGVPLGTDGDWLLLFRREVVETVSWAGDPNRPYRTDSMGRLSPRASFAAWTQAARGTSAPWSAAERRVAGRLGDSLAELRMRRPGEAAAAGAGSQALVIAELNHRVKNMLALMQSMVMHSAETATDVKDFVETLEGRIRALAFAHDQYDARTQIGTLRDLVEAELAPYHGREGRFALTGPQVLLDARARSALALVLHEMATNAAKAGSLSRPEGRVEVRWEIDATGDCRIAWAERDGPPVTPPAQQGFGSTLIRRAIPHELGGRAEVRYLPAGVEALFVVPAAHLRTVPPPGASVPGPAPAGSPVEGLAALVLEDNMLIAMDTEHALRRLGAAQVEIAATVEDALRILDAGGIGVAVIDVHLGGGRDALPVAARLAGDAIPFAFATGDHDRASIPAAYRDVPVIPKPGTAERLREVLDALLDGRPVPG</sequence>
<dbReference type="PRINTS" id="PR01033">
    <property type="entry name" value="PHYTOCHROME"/>
</dbReference>
<evidence type="ECO:0000313" key="15">
    <source>
        <dbReference type="EMBL" id="MFC4728642.1"/>
    </source>
</evidence>
<dbReference type="Proteomes" id="UP001595892">
    <property type="component" value="Unassembled WGS sequence"/>
</dbReference>
<evidence type="ECO:0000256" key="1">
    <source>
        <dbReference type="ARBA" id="ARBA00000085"/>
    </source>
</evidence>
<dbReference type="PANTHER" id="PTHR41523:SF7">
    <property type="entry name" value="HISTIDINE KINASE"/>
    <property type="match status" value="1"/>
</dbReference>
<evidence type="ECO:0000256" key="12">
    <source>
        <dbReference type="PROSITE-ProRule" id="PRU00169"/>
    </source>
</evidence>
<comment type="catalytic activity">
    <reaction evidence="1">
        <text>ATP + protein L-histidine = ADP + protein N-phospho-L-histidine.</text>
        <dbReference type="EC" id="2.7.13.3"/>
    </reaction>
</comment>
<keyword evidence="7" id="KW-0547">Nucleotide-binding</keyword>
<keyword evidence="16" id="KW-1185">Reference proteome</keyword>
<comment type="caution">
    <text evidence="15">The sequence shown here is derived from an EMBL/GenBank/DDBJ whole genome shotgun (WGS) entry which is preliminary data.</text>
</comment>
<dbReference type="Pfam" id="PF01590">
    <property type="entry name" value="GAF"/>
    <property type="match status" value="1"/>
</dbReference>
<dbReference type="PROSITE" id="PS50110">
    <property type="entry name" value="RESPONSE_REGULATORY"/>
    <property type="match status" value="1"/>
</dbReference>
<dbReference type="SUPFAM" id="SSF55781">
    <property type="entry name" value="GAF domain-like"/>
    <property type="match status" value="2"/>
</dbReference>
<dbReference type="EMBL" id="JBHSGG010000030">
    <property type="protein sequence ID" value="MFC4728642.1"/>
    <property type="molecule type" value="Genomic_DNA"/>
</dbReference>
<keyword evidence="6" id="KW-0808">Transferase</keyword>
<dbReference type="Pfam" id="PF07536">
    <property type="entry name" value="HWE_HK"/>
    <property type="match status" value="1"/>
</dbReference>
<dbReference type="Pfam" id="PF08446">
    <property type="entry name" value="PAS_2"/>
    <property type="match status" value="1"/>
</dbReference>
<dbReference type="RefSeq" id="WP_377004675.1">
    <property type="nucleotide sequence ID" value="NZ_JBHSGG010000030.1"/>
</dbReference>
<dbReference type="InterPro" id="IPR001294">
    <property type="entry name" value="Phytochrome"/>
</dbReference>
<dbReference type="InterPro" id="IPR029016">
    <property type="entry name" value="GAF-like_dom_sf"/>
</dbReference>
<keyword evidence="9" id="KW-0067">ATP-binding</keyword>